<dbReference type="RefSeq" id="WP_190890333.1">
    <property type="nucleotide sequence ID" value="NZ_JACWZY010000027.1"/>
</dbReference>
<proteinExistence type="inferred from homology"/>
<evidence type="ECO:0000313" key="12">
    <source>
        <dbReference type="Proteomes" id="UP000598820"/>
    </source>
</evidence>
<keyword evidence="4 7" id="KW-0812">Transmembrane</keyword>
<evidence type="ECO:0000256" key="5">
    <source>
        <dbReference type="ARBA" id="ARBA00023136"/>
    </source>
</evidence>
<keyword evidence="11" id="KW-0675">Receptor</keyword>
<feature type="domain" description="TonB-dependent receptor plug" evidence="10">
    <location>
        <begin position="259"/>
        <end position="376"/>
    </location>
</feature>
<feature type="chain" id="PRO_5037712504" evidence="9">
    <location>
        <begin position="32"/>
        <end position="1162"/>
    </location>
</feature>
<evidence type="ECO:0000256" key="8">
    <source>
        <dbReference type="SAM" id="MobiDB-lite"/>
    </source>
</evidence>
<evidence type="ECO:0000256" key="7">
    <source>
        <dbReference type="PROSITE-ProRule" id="PRU01360"/>
    </source>
</evidence>
<evidence type="ECO:0000256" key="2">
    <source>
        <dbReference type="ARBA" id="ARBA00022448"/>
    </source>
</evidence>
<dbReference type="Gene3D" id="2.40.170.20">
    <property type="entry name" value="TonB-dependent receptor, beta-barrel domain"/>
    <property type="match status" value="1"/>
</dbReference>
<dbReference type="InterPro" id="IPR037066">
    <property type="entry name" value="Plug_dom_sf"/>
</dbReference>
<dbReference type="Gene3D" id="2.60.40.1120">
    <property type="entry name" value="Carboxypeptidase-like, regulatory domain"/>
    <property type="match status" value="1"/>
</dbReference>
<dbReference type="InterPro" id="IPR008969">
    <property type="entry name" value="CarboxyPept-like_regulatory"/>
</dbReference>
<keyword evidence="3 7" id="KW-1134">Transmembrane beta strand</keyword>
<feature type="signal peptide" evidence="9">
    <location>
        <begin position="1"/>
        <end position="31"/>
    </location>
</feature>
<dbReference type="EMBL" id="JACWZY010000027">
    <property type="protein sequence ID" value="MBD2704054.1"/>
    <property type="molecule type" value="Genomic_DNA"/>
</dbReference>
<keyword evidence="6 7" id="KW-0998">Cell outer membrane</keyword>
<dbReference type="FunFam" id="2.170.130.10:FF:000008">
    <property type="entry name" value="SusC/RagA family TonB-linked outer membrane protein"/>
    <property type="match status" value="1"/>
</dbReference>
<keyword evidence="5 7" id="KW-0472">Membrane</keyword>
<evidence type="ECO:0000256" key="3">
    <source>
        <dbReference type="ARBA" id="ARBA00022452"/>
    </source>
</evidence>
<dbReference type="Pfam" id="PF13715">
    <property type="entry name" value="CarbopepD_reg_2"/>
    <property type="match status" value="1"/>
</dbReference>
<keyword evidence="12" id="KW-1185">Reference proteome</keyword>
<dbReference type="SUPFAM" id="SSF49464">
    <property type="entry name" value="Carboxypeptidase regulatory domain-like"/>
    <property type="match status" value="1"/>
</dbReference>
<evidence type="ECO:0000256" key="1">
    <source>
        <dbReference type="ARBA" id="ARBA00004571"/>
    </source>
</evidence>
<keyword evidence="2 7" id="KW-0813">Transport</keyword>
<comment type="subcellular location">
    <subcellularLocation>
        <location evidence="1 7">Cell outer membrane</location>
        <topology evidence="1 7">Multi-pass membrane protein</topology>
    </subcellularLocation>
</comment>
<feature type="region of interest" description="Disordered" evidence="8">
    <location>
        <begin position="1050"/>
        <end position="1071"/>
    </location>
</feature>
<accession>A0A927APD1</accession>
<evidence type="ECO:0000256" key="9">
    <source>
        <dbReference type="SAM" id="SignalP"/>
    </source>
</evidence>
<dbReference type="Proteomes" id="UP000598820">
    <property type="component" value="Unassembled WGS sequence"/>
</dbReference>
<reference evidence="11" key="1">
    <citation type="submission" date="2020-09" db="EMBL/GenBank/DDBJ databases">
        <authorList>
            <person name="Kim M.K."/>
        </authorList>
    </citation>
    <scope>NUCLEOTIDE SEQUENCE</scope>
    <source>
        <strain evidence="11">BT702</strain>
    </source>
</reference>
<protein>
    <submittedName>
        <fullName evidence="11">TonB-dependent receptor</fullName>
    </submittedName>
</protein>
<gene>
    <name evidence="11" type="ORF">IC229_25640</name>
</gene>
<evidence type="ECO:0000256" key="4">
    <source>
        <dbReference type="ARBA" id="ARBA00022692"/>
    </source>
</evidence>
<dbReference type="Pfam" id="PF07715">
    <property type="entry name" value="Plug"/>
    <property type="match status" value="1"/>
</dbReference>
<evidence type="ECO:0000256" key="6">
    <source>
        <dbReference type="ARBA" id="ARBA00023237"/>
    </source>
</evidence>
<dbReference type="SUPFAM" id="SSF56935">
    <property type="entry name" value="Porins"/>
    <property type="match status" value="1"/>
</dbReference>
<evidence type="ECO:0000313" key="11">
    <source>
        <dbReference type="EMBL" id="MBD2704054.1"/>
    </source>
</evidence>
<organism evidence="11 12">
    <name type="scientific">Spirosoma profusum</name>
    <dbReference type="NCBI Taxonomy" id="2771354"/>
    <lineage>
        <taxon>Bacteria</taxon>
        <taxon>Pseudomonadati</taxon>
        <taxon>Bacteroidota</taxon>
        <taxon>Cytophagia</taxon>
        <taxon>Cytophagales</taxon>
        <taxon>Cytophagaceae</taxon>
        <taxon>Spirosoma</taxon>
    </lineage>
</organism>
<keyword evidence="9" id="KW-0732">Signal</keyword>
<dbReference type="AlphaFoldDB" id="A0A927APD1"/>
<evidence type="ECO:0000259" key="10">
    <source>
        <dbReference type="Pfam" id="PF07715"/>
    </source>
</evidence>
<dbReference type="GO" id="GO:0009279">
    <property type="term" value="C:cell outer membrane"/>
    <property type="evidence" value="ECO:0007669"/>
    <property type="project" value="UniProtKB-SubCell"/>
</dbReference>
<comment type="similarity">
    <text evidence="7">Belongs to the TonB-dependent receptor family.</text>
</comment>
<dbReference type="InterPro" id="IPR023997">
    <property type="entry name" value="TonB-dep_OMP_SusC/RagA_CS"/>
</dbReference>
<dbReference type="FunFam" id="2.60.40.1120:FF:000003">
    <property type="entry name" value="Outer membrane protein Omp121"/>
    <property type="match status" value="1"/>
</dbReference>
<dbReference type="PROSITE" id="PS52016">
    <property type="entry name" value="TONB_DEPENDENT_REC_3"/>
    <property type="match status" value="1"/>
</dbReference>
<dbReference type="InterPro" id="IPR039426">
    <property type="entry name" value="TonB-dep_rcpt-like"/>
</dbReference>
<dbReference type="InterPro" id="IPR012910">
    <property type="entry name" value="Plug_dom"/>
</dbReference>
<feature type="compositionally biased region" description="Basic and acidic residues" evidence="8">
    <location>
        <begin position="117"/>
        <end position="127"/>
    </location>
</feature>
<dbReference type="InterPro" id="IPR023996">
    <property type="entry name" value="TonB-dep_OMP_SusC/RagA"/>
</dbReference>
<comment type="caution">
    <text evidence="11">The sequence shown here is derived from an EMBL/GenBank/DDBJ whole genome shotgun (WGS) entry which is preliminary data.</text>
</comment>
<feature type="region of interest" description="Disordered" evidence="8">
    <location>
        <begin position="117"/>
        <end position="144"/>
    </location>
</feature>
<name>A0A927APD1_9BACT</name>
<sequence length="1162" mass="126276">MKKTYLLRLTPLLTICLITGLSGTAQPLAMARMQTVRPSGVATQSAPAVRQLKDVLIDLKTHYNVDILFADRAVNGWTVSQPINFSAALERNLDAVLKPTGLRYKKIKAGTYLVTERKAEKNSKHTSDNQGFNEPESENNPAEPEHNAIAQEVSPLSSLQQAQRADIQIRGRVTDAEKGEGLPGVSVLVKNSTRGTTTDANGNYQLAVPDQSATLVFSFVGYERQEVAIGNRNTVNVALAVSDKTLNEVVVVGYGQVKKSDLTGAVATVSMEELRKVAATSLDQQLQGRAAGVQITQNSGSPGSGTTIRIRGGNSIQGDNEPLYVIDGIPFKNDGAGSGSSFNVLSTLNPSDIESISVLKDASSTAIYGSRGANGVVIITTKRGKAGRSIVTFDSYYGIQNVRRKYPVLNAREYAQFVNDANTNEGRAAVYTQDQVNAFGEGTDWQNEIFQQAPIQNYQLSLSGGDEKTQYAISGGYFKQGGVVVNSDFDRFSFRVNLDRKLTDRLKIGNSLTVNRTVTNQSRSDGDLGSAGLVTIAALQFPPILPVYNPDGTYVLTSPALPFTADNPAALARDSKYRNTAFRTFGNVFGDYQIIDGLTLRVLLGIDAVLQKQDSYLPRSVSSGLAQGGAASIFNGQAVTWLNENLLTYTRTFNSIHNVSALIGYTQQANRTENVTAAARNFVNDNLGSGNLGAASVPLVPSSGIGTWGLQSYLARINYGYKDKYLITASFRADGSSRFGSNKRYGYFPSAALAWRVSEEEFLKNSSVLNDLKLRATYGSTGNQDGIGNYPAYSLLGTQNYVFNNVVSTGIGPAQIANPDLSWETTTQADFGVDVGLLNNRITVSADLYLKRTKDLLLNVTIPSTSGYSSAIKNLGRVENKGVELSISSRNIDKAFKWNTDLNLAANRNKVLDIGGAPQIFAGQVANIGQNLTSGIIRVGEPLGSFYGYVTDGLYQTTDELNTIVDPQARRPGDRKYADLNGDKKIDDNDRTIIGRAQPKLVYGLNNTFSYKGLELTAFFQGVYGNNILNANRFELEYLNATTNQDRDVLNRWTPTNTNTDIPRASTTRPANRISTRQIEDGSYLRLKNIQLAYNLPQSVLKSLKIQSLRVYASAQNYLTITSYSGFDPEVNRFGQDSRSQGFDYGSYPAAKTILFGLNVGF</sequence>
<feature type="compositionally biased region" description="Polar residues" evidence="8">
    <location>
        <begin position="1053"/>
        <end position="1071"/>
    </location>
</feature>
<dbReference type="Gene3D" id="3.55.50.30">
    <property type="match status" value="1"/>
</dbReference>
<dbReference type="Gene3D" id="2.170.130.10">
    <property type="entry name" value="TonB-dependent receptor, plug domain"/>
    <property type="match status" value="1"/>
</dbReference>
<dbReference type="InterPro" id="IPR036942">
    <property type="entry name" value="Beta-barrel_TonB_sf"/>
</dbReference>
<dbReference type="NCBIfam" id="TIGR04056">
    <property type="entry name" value="OMP_RagA_SusC"/>
    <property type="match status" value="1"/>
</dbReference>
<dbReference type="NCBIfam" id="TIGR04057">
    <property type="entry name" value="SusC_RagA_signa"/>
    <property type="match status" value="1"/>
</dbReference>